<dbReference type="GO" id="GO:0004475">
    <property type="term" value="F:mannose-1-phosphate guanylyltransferase (GTP) activity"/>
    <property type="evidence" value="ECO:0007669"/>
    <property type="project" value="InterPro"/>
</dbReference>
<dbReference type="InterPro" id="IPR049577">
    <property type="entry name" value="GMPP_N"/>
</dbReference>
<dbReference type="Proteomes" id="UP000739538">
    <property type="component" value="Unassembled WGS sequence"/>
</dbReference>
<reference evidence="3" key="1">
    <citation type="submission" date="2020-04" db="EMBL/GenBank/DDBJ databases">
        <authorList>
            <person name="Zhang T."/>
        </authorList>
    </citation>
    <scope>NUCLEOTIDE SEQUENCE</scope>
    <source>
        <strain evidence="3">HKST-UBA02</strain>
    </source>
</reference>
<dbReference type="GO" id="GO:0009298">
    <property type="term" value="P:GDP-mannose biosynthetic process"/>
    <property type="evidence" value="ECO:0007669"/>
    <property type="project" value="TreeGrafter"/>
</dbReference>
<dbReference type="InterPro" id="IPR051161">
    <property type="entry name" value="Mannose-6P_isomerase_type2"/>
</dbReference>
<dbReference type="AlphaFoldDB" id="A0A956SGP3"/>
<evidence type="ECO:0000313" key="3">
    <source>
        <dbReference type="EMBL" id="MCA9757628.1"/>
    </source>
</evidence>
<dbReference type="InterPro" id="IPR005835">
    <property type="entry name" value="NTP_transferase_dom"/>
</dbReference>
<dbReference type="InterPro" id="IPR054566">
    <property type="entry name" value="ManC/GMP-like_b-helix"/>
</dbReference>
<dbReference type="Pfam" id="PF22640">
    <property type="entry name" value="ManC_GMP_beta-helix"/>
    <property type="match status" value="1"/>
</dbReference>
<dbReference type="InterPro" id="IPR029044">
    <property type="entry name" value="Nucleotide-diphossugar_trans"/>
</dbReference>
<keyword evidence="3" id="KW-0548">Nucleotidyltransferase</keyword>
<protein>
    <submittedName>
        <fullName evidence="3">Mannose-1-phosphate guanylyltransferase</fullName>
    </submittedName>
</protein>
<dbReference type="EMBL" id="JAGQHS010000109">
    <property type="protein sequence ID" value="MCA9757628.1"/>
    <property type="molecule type" value="Genomic_DNA"/>
</dbReference>
<evidence type="ECO:0000259" key="1">
    <source>
        <dbReference type="Pfam" id="PF00483"/>
    </source>
</evidence>
<comment type="caution">
    <text evidence="3">The sequence shown here is derived from an EMBL/GenBank/DDBJ whole genome shotgun (WGS) entry which is preliminary data.</text>
</comment>
<dbReference type="Pfam" id="PF00483">
    <property type="entry name" value="NTP_transferase"/>
    <property type="match status" value="1"/>
</dbReference>
<evidence type="ECO:0000259" key="2">
    <source>
        <dbReference type="Pfam" id="PF22640"/>
    </source>
</evidence>
<dbReference type="Gene3D" id="3.90.550.10">
    <property type="entry name" value="Spore Coat Polysaccharide Biosynthesis Protein SpsA, Chain A"/>
    <property type="match status" value="1"/>
</dbReference>
<proteinExistence type="predicted"/>
<gene>
    <name evidence="3" type="ORF">KDA27_17625</name>
</gene>
<dbReference type="PANTHER" id="PTHR46390:SF1">
    <property type="entry name" value="MANNOSE-1-PHOSPHATE GUANYLYLTRANSFERASE"/>
    <property type="match status" value="1"/>
</dbReference>
<keyword evidence="3" id="KW-0808">Transferase</keyword>
<organism evidence="3 4">
    <name type="scientific">Eiseniibacteriota bacterium</name>
    <dbReference type="NCBI Taxonomy" id="2212470"/>
    <lineage>
        <taxon>Bacteria</taxon>
        <taxon>Candidatus Eiseniibacteriota</taxon>
    </lineage>
</organism>
<accession>A0A956SGP3</accession>
<dbReference type="CDD" id="cd02509">
    <property type="entry name" value="GDP-M1P_Guanylyltransferase"/>
    <property type="match status" value="1"/>
</dbReference>
<dbReference type="SUPFAM" id="SSF159283">
    <property type="entry name" value="Guanosine diphospho-D-mannose pyrophosphorylase/mannose-6-phosphate isomerase linker domain"/>
    <property type="match status" value="1"/>
</dbReference>
<dbReference type="PANTHER" id="PTHR46390">
    <property type="entry name" value="MANNOSE-1-PHOSPHATE GUANYLYLTRANSFERASE"/>
    <property type="match status" value="1"/>
</dbReference>
<name>A0A956SGP3_UNCEI</name>
<dbReference type="SUPFAM" id="SSF53448">
    <property type="entry name" value="Nucleotide-diphospho-sugar transferases"/>
    <property type="match status" value="1"/>
</dbReference>
<reference evidence="3" key="2">
    <citation type="journal article" date="2021" name="Microbiome">
        <title>Successional dynamics and alternative stable states in a saline activated sludge microbial community over 9 years.</title>
        <authorList>
            <person name="Wang Y."/>
            <person name="Ye J."/>
            <person name="Ju F."/>
            <person name="Liu L."/>
            <person name="Boyd J.A."/>
            <person name="Deng Y."/>
            <person name="Parks D.H."/>
            <person name="Jiang X."/>
            <person name="Yin X."/>
            <person name="Woodcroft B.J."/>
            <person name="Tyson G.W."/>
            <person name="Hugenholtz P."/>
            <person name="Polz M.F."/>
            <person name="Zhang T."/>
        </authorList>
    </citation>
    <scope>NUCLEOTIDE SEQUENCE</scope>
    <source>
        <strain evidence="3">HKST-UBA02</strain>
    </source>
</reference>
<feature type="domain" description="Nucleotidyl transferase" evidence="1">
    <location>
        <begin position="6"/>
        <end position="298"/>
    </location>
</feature>
<feature type="domain" description="MannoseP isomerase/GMP-like beta-helix" evidence="2">
    <location>
        <begin position="311"/>
        <end position="364"/>
    </location>
</feature>
<evidence type="ECO:0000313" key="4">
    <source>
        <dbReference type="Proteomes" id="UP000739538"/>
    </source>
</evidence>
<sequence>MRTDVVVLAGGRGERFWPLSRQSRPKQVLRLLADRSLLRAAIERALHGVPVDQVWAIAPRDLADVLRREAGAVAEHRWIWETEGKNTGPAVAAAVAEILADLARSGETDRRVLILPADHWIPDEAEFWRAVHVGETIADDTGRIVTFGIPVTRPETGYGYVERGEPIEGRDLDSFVVRRFHEKPDREAAEAYRAAGTFYWNAGIFLFSARTMAEELQRHAREFAEPFARLVQELTSADTGEHESATSVPRTEAARARFFAACDSVPIDRAVMERSDRVAVVAASFEWDDLGNWASWASLGSDDGSGNRTHGEVLANDAAGNVVYSEEGGVVALIGVRDLVVVRTNDATLVCPRDRVQEIRELVRLGRASGSPRF</sequence>